<dbReference type="PANTHER" id="PTHR48040">
    <property type="entry name" value="PLEIOTROPIC DRUG RESISTANCE PROTEIN 1-LIKE ISOFORM X1"/>
    <property type="match status" value="1"/>
</dbReference>
<dbReference type="AlphaFoldDB" id="A0AAW0JW27"/>
<accession>A0AAW0JW27</accession>
<name>A0AAW0JW27_QUESU</name>
<keyword evidence="2" id="KW-1185">Reference proteome</keyword>
<protein>
    <submittedName>
        <fullName evidence="1">Abc transporter g family member 41</fullName>
    </submittedName>
</protein>
<gene>
    <name evidence="1" type="primary">ABCG41</name>
    <name evidence="1" type="ORF">CFP56_028363</name>
</gene>
<dbReference type="PANTHER" id="PTHR48040:SF18">
    <property type="entry name" value="PLEIOTROPIC DRUG RESISTANCE PROTEIN 3-LIKE ISOFORM X1"/>
    <property type="match status" value="1"/>
</dbReference>
<reference evidence="1 2" key="1">
    <citation type="journal article" date="2018" name="Sci. Data">
        <title>The draft genome sequence of cork oak.</title>
        <authorList>
            <person name="Ramos A.M."/>
            <person name="Usie A."/>
            <person name="Barbosa P."/>
            <person name="Barros P.M."/>
            <person name="Capote T."/>
            <person name="Chaves I."/>
            <person name="Simoes F."/>
            <person name="Abreu I."/>
            <person name="Carrasquinho I."/>
            <person name="Faro C."/>
            <person name="Guimaraes J.B."/>
            <person name="Mendonca D."/>
            <person name="Nobrega F."/>
            <person name="Rodrigues L."/>
            <person name="Saibo N.J.M."/>
            <person name="Varela M.C."/>
            <person name="Egas C."/>
            <person name="Matos J."/>
            <person name="Miguel C.M."/>
            <person name="Oliveira M.M."/>
            <person name="Ricardo C.P."/>
            <person name="Goncalves S."/>
        </authorList>
    </citation>
    <scope>NUCLEOTIDE SEQUENCE [LARGE SCALE GENOMIC DNA]</scope>
    <source>
        <strain evidence="2">cv. HL8</strain>
    </source>
</reference>
<evidence type="ECO:0000313" key="1">
    <source>
        <dbReference type="EMBL" id="KAK7830301.1"/>
    </source>
</evidence>
<proteinExistence type="predicted"/>
<evidence type="ECO:0000313" key="2">
    <source>
        <dbReference type="Proteomes" id="UP000237347"/>
    </source>
</evidence>
<organism evidence="1 2">
    <name type="scientific">Quercus suber</name>
    <name type="common">Cork oak</name>
    <dbReference type="NCBI Taxonomy" id="58331"/>
    <lineage>
        <taxon>Eukaryota</taxon>
        <taxon>Viridiplantae</taxon>
        <taxon>Streptophyta</taxon>
        <taxon>Embryophyta</taxon>
        <taxon>Tracheophyta</taxon>
        <taxon>Spermatophyta</taxon>
        <taxon>Magnoliopsida</taxon>
        <taxon>eudicotyledons</taxon>
        <taxon>Gunneridae</taxon>
        <taxon>Pentapetalae</taxon>
        <taxon>rosids</taxon>
        <taxon>fabids</taxon>
        <taxon>Fagales</taxon>
        <taxon>Fagaceae</taxon>
        <taxon>Quercus</taxon>
    </lineage>
</organism>
<dbReference type="EMBL" id="PKMF04000464">
    <property type="protein sequence ID" value="KAK7830301.1"/>
    <property type="molecule type" value="Genomic_DNA"/>
</dbReference>
<dbReference type="Proteomes" id="UP000237347">
    <property type="component" value="Unassembled WGS sequence"/>
</dbReference>
<sequence>MWCHTGRLVLPFESLTIAFKNLQYFVDTPPYITGGIIEGDIRIEGYPKVQWTFARISGYCEQNDVHSPHITVKESVTYSAWLRLPPEIDPETKVV</sequence>
<comment type="caution">
    <text evidence="1">The sequence shown here is derived from an EMBL/GenBank/DDBJ whole genome shotgun (WGS) entry which is preliminary data.</text>
</comment>